<name>A0A7V8N0D5_9LACT</name>
<organism evidence="1 2">
    <name type="scientific">Pseudolactococcus laudensis</name>
    <dbReference type="NCBI Taxonomy" id="1494461"/>
    <lineage>
        <taxon>Bacteria</taxon>
        <taxon>Bacillati</taxon>
        <taxon>Bacillota</taxon>
        <taxon>Bacilli</taxon>
        <taxon>Lactobacillales</taxon>
        <taxon>Streptococcaceae</taxon>
        <taxon>Pseudolactococcus</taxon>
    </lineage>
</organism>
<comment type="caution">
    <text evidence="1">The sequence shown here is derived from an EMBL/GenBank/DDBJ whole genome shotgun (WGS) entry which is preliminary data.</text>
</comment>
<accession>A0A7V8N0D5</accession>
<dbReference type="Proteomes" id="UP000530186">
    <property type="component" value="Unassembled WGS sequence"/>
</dbReference>
<keyword evidence="2" id="KW-1185">Reference proteome</keyword>
<dbReference type="AlphaFoldDB" id="A0A7V8N0D5"/>
<sequence>MQDLENRIRQLEIEKLGLQFIVELLLNKLDISTDEMRSFAQKCLTELSKEEKESDMYLYLSGLIKGEDID</sequence>
<dbReference type="EMBL" id="JACBNY010000003">
    <property type="protein sequence ID" value="MBA0016148.1"/>
    <property type="molecule type" value="Genomic_DNA"/>
</dbReference>
<protein>
    <submittedName>
        <fullName evidence="1">Uncharacterized protein</fullName>
    </submittedName>
</protein>
<dbReference type="GeneID" id="303194504"/>
<reference evidence="1 2" key="1">
    <citation type="submission" date="2020-07" db="EMBL/GenBank/DDBJ databases">
        <authorList>
            <person name="Hilgarth M."/>
            <person name="Werum V."/>
            <person name="Vogel R.F."/>
        </authorList>
    </citation>
    <scope>NUCLEOTIDE SEQUENCE [LARGE SCALE GENOMIC DNA]</scope>
    <source>
        <strain evidence="1 2">DSM 28961</strain>
    </source>
</reference>
<proteinExistence type="predicted"/>
<dbReference type="RefSeq" id="WP_180746311.1">
    <property type="nucleotide sequence ID" value="NZ_CBCRWQ010000003.1"/>
</dbReference>
<evidence type="ECO:0000313" key="2">
    <source>
        <dbReference type="Proteomes" id="UP000530186"/>
    </source>
</evidence>
<evidence type="ECO:0000313" key="1">
    <source>
        <dbReference type="EMBL" id="MBA0016148.1"/>
    </source>
</evidence>
<gene>
    <name evidence="1" type="ORF">HZR21_03140</name>
</gene>